<evidence type="ECO:0000313" key="2">
    <source>
        <dbReference type="EMBL" id="MFC5381921.1"/>
    </source>
</evidence>
<keyword evidence="3" id="KW-1185">Reference proteome</keyword>
<comment type="caution">
    <text evidence="2">The sequence shown here is derived from an EMBL/GenBank/DDBJ whole genome shotgun (WGS) entry which is preliminary data.</text>
</comment>
<dbReference type="EC" id="2.4.-.-" evidence="2"/>
<sequence>MSGPDLSVVVVTYEAPDWTRRCLDSLVAAVETMSLDAEVVVVDNASGSETRAVIAQARAAGVRAHQMDVNVGFARACNVGVGLSRGRLVALINPDTLVTAAALEALVRFHDADPSRGIVGGRTVAPDGTLDPRSCWGAMTLWSLACYATGLSTLFRGNRVLDPESLGQWQRDSERAVDVVTGCLLLTSRLVWDELDGFDEAFFMYGEDADLCWRAWRSGYRPSVSPAAQIVHAVGASSSSTLAKQRLLMRGRAHLARKRWHGIRRRVALGLMATGVGLRSLTSRPGSVSRELWTERSDWLAGWTEAG</sequence>
<accession>A0ABW0GUT0</accession>
<dbReference type="InterPro" id="IPR029044">
    <property type="entry name" value="Nucleotide-diphossugar_trans"/>
</dbReference>
<dbReference type="Pfam" id="PF00535">
    <property type="entry name" value="Glycos_transf_2"/>
    <property type="match status" value="1"/>
</dbReference>
<dbReference type="Proteomes" id="UP001596122">
    <property type="component" value="Unassembled WGS sequence"/>
</dbReference>
<dbReference type="Gene3D" id="3.90.550.10">
    <property type="entry name" value="Spore Coat Polysaccharide Biosynthesis Protein SpsA, Chain A"/>
    <property type="match status" value="1"/>
</dbReference>
<dbReference type="CDD" id="cd04186">
    <property type="entry name" value="GT_2_like_c"/>
    <property type="match status" value="1"/>
</dbReference>
<dbReference type="EMBL" id="JBHSLD010000013">
    <property type="protein sequence ID" value="MFC5381921.1"/>
    <property type="molecule type" value="Genomic_DNA"/>
</dbReference>
<organism evidence="2 3">
    <name type="scientific">Aquipuribacter nitratireducens</name>
    <dbReference type="NCBI Taxonomy" id="650104"/>
    <lineage>
        <taxon>Bacteria</taxon>
        <taxon>Bacillati</taxon>
        <taxon>Actinomycetota</taxon>
        <taxon>Actinomycetes</taxon>
        <taxon>Micrococcales</taxon>
        <taxon>Intrasporangiaceae</taxon>
        <taxon>Aquipuribacter</taxon>
    </lineage>
</organism>
<protein>
    <submittedName>
        <fullName evidence="2">Glycosyltransferase family 2 protein</fullName>
        <ecNumber evidence="2">2.4.-.-</ecNumber>
    </submittedName>
</protein>
<dbReference type="RefSeq" id="WP_340271003.1">
    <property type="nucleotide sequence ID" value="NZ_JBBEOG010000009.1"/>
</dbReference>
<dbReference type="PANTHER" id="PTHR43179:SF7">
    <property type="entry name" value="RHAMNOSYLTRANSFERASE WBBL"/>
    <property type="match status" value="1"/>
</dbReference>
<name>A0ABW0GUT0_9MICO</name>
<reference evidence="3" key="1">
    <citation type="journal article" date="2019" name="Int. J. Syst. Evol. Microbiol.">
        <title>The Global Catalogue of Microorganisms (GCM) 10K type strain sequencing project: providing services to taxonomists for standard genome sequencing and annotation.</title>
        <authorList>
            <consortium name="The Broad Institute Genomics Platform"/>
            <consortium name="The Broad Institute Genome Sequencing Center for Infectious Disease"/>
            <person name="Wu L."/>
            <person name="Ma J."/>
        </authorList>
    </citation>
    <scope>NUCLEOTIDE SEQUENCE [LARGE SCALE GENOMIC DNA]</scope>
    <source>
        <strain evidence="3">CCUG 43114</strain>
    </source>
</reference>
<gene>
    <name evidence="2" type="ORF">ACFPJ6_14155</name>
</gene>
<evidence type="ECO:0000259" key="1">
    <source>
        <dbReference type="Pfam" id="PF00535"/>
    </source>
</evidence>
<keyword evidence="2" id="KW-0808">Transferase</keyword>
<feature type="domain" description="Glycosyltransferase 2-like" evidence="1">
    <location>
        <begin position="7"/>
        <end position="136"/>
    </location>
</feature>
<dbReference type="PANTHER" id="PTHR43179">
    <property type="entry name" value="RHAMNOSYLTRANSFERASE WBBL"/>
    <property type="match status" value="1"/>
</dbReference>
<evidence type="ECO:0000313" key="3">
    <source>
        <dbReference type="Proteomes" id="UP001596122"/>
    </source>
</evidence>
<dbReference type="InterPro" id="IPR001173">
    <property type="entry name" value="Glyco_trans_2-like"/>
</dbReference>
<dbReference type="GO" id="GO:0016757">
    <property type="term" value="F:glycosyltransferase activity"/>
    <property type="evidence" value="ECO:0007669"/>
    <property type="project" value="UniProtKB-KW"/>
</dbReference>
<dbReference type="SUPFAM" id="SSF53448">
    <property type="entry name" value="Nucleotide-diphospho-sugar transferases"/>
    <property type="match status" value="1"/>
</dbReference>
<keyword evidence="2" id="KW-0328">Glycosyltransferase</keyword>
<proteinExistence type="predicted"/>